<dbReference type="FunFam" id="3.40.430.10:FF:000001">
    <property type="entry name" value="Dihydrofolate reductase"/>
    <property type="match status" value="1"/>
</dbReference>
<comment type="function">
    <text evidence="7 8">Key enzyme in folate metabolism. Catalyzes an essential reaction for de novo glycine and purine synthesis, and for DNA precursor synthesis.</text>
</comment>
<keyword evidence="12" id="KW-1185">Reference proteome</keyword>
<dbReference type="CDD" id="cd00209">
    <property type="entry name" value="DHFR"/>
    <property type="match status" value="1"/>
</dbReference>
<dbReference type="KEGG" id="tvi:Thivi_0961"/>
<dbReference type="HOGENOM" id="CLU_043966_5_1_6"/>
<dbReference type="GO" id="GO:0006730">
    <property type="term" value="P:one-carbon metabolic process"/>
    <property type="evidence" value="ECO:0007669"/>
    <property type="project" value="UniProtKB-KW"/>
</dbReference>
<sequence length="179" mass="19582">MAGVDAVDSIGARETAVPILALVAAVAENGVIGRDNALPWRLPADLAHFKRLTLDKPIVMGRRTWESLPGLLPRRRHIVLSRNPDFRADGCTVVASLDAAVAVAGGVPELMIVGGAALYTEALPRASRLYLTLVHVRVDGDALFPHWDPTQWHEVTRIEHAADARNAFAMTFLELRRRL</sequence>
<dbReference type="EC" id="1.5.1.3" evidence="3 8"/>
<evidence type="ECO:0000313" key="11">
    <source>
        <dbReference type="EMBL" id="AFL72996.1"/>
    </source>
</evidence>
<keyword evidence="6 8" id="KW-0560">Oxidoreductase</keyword>
<accession>I3Y7M8</accession>
<reference evidence="11 12" key="1">
    <citation type="submission" date="2012-06" db="EMBL/GenBank/DDBJ databases">
        <title>Complete sequence of Thiocystis violascens DSM 198.</title>
        <authorList>
            <consortium name="US DOE Joint Genome Institute"/>
            <person name="Lucas S."/>
            <person name="Han J."/>
            <person name="Lapidus A."/>
            <person name="Cheng J.-F."/>
            <person name="Goodwin L."/>
            <person name="Pitluck S."/>
            <person name="Peters L."/>
            <person name="Ovchinnikova G."/>
            <person name="Teshima H."/>
            <person name="Detter J.C."/>
            <person name="Han C."/>
            <person name="Tapia R."/>
            <person name="Land M."/>
            <person name="Hauser L."/>
            <person name="Kyrpides N."/>
            <person name="Ivanova N."/>
            <person name="Pagani I."/>
            <person name="Vogl K."/>
            <person name="Liu Z."/>
            <person name="Frigaard N.-U."/>
            <person name="Bryant D."/>
            <person name="Woyke T."/>
        </authorList>
    </citation>
    <scope>NUCLEOTIDE SEQUENCE [LARGE SCALE GENOMIC DNA]</scope>
    <source>
        <strain evidence="12">ATCC 17096 / DSM 198 / 6111</strain>
    </source>
</reference>
<dbReference type="InterPro" id="IPR017925">
    <property type="entry name" value="DHFR_CS"/>
</dbReference>
<dbReference type="GO" id="GO:0004146">
    <property type="term" value="F:dihydrofolate reductase activity"/>
    <property type="evidence" value="ECO:0007669"/>
    <property type="project" value="UniProtKB-EC"/>
</dbReference>
<dbReference type="EMBL" id="CP003154">
    <property type="protein sequence ID" value="AFL72996.1"/>
    <property type="molecule type" value="Genomic_DNA"/>
</dbReference>
<comment type="catalytic activity">
    <reaction evidence="8">
        <text>(6S)-5,6,7,8-tetrahydrofolate + NADP(+) = 7,8-dihydrofolate + NADPH + H(+)</text>
        <dbReference type="Rhea" id="RHEA:15009"/>
        <dbReference type="ChEBI" id="CHEBI:15378"/>
        <dbReference type="ChEBI" id="CHEBI:57451"/>
        <dbReference type="ChEBI" id="CHEBI:57453"/>
        <dbReference type="ChEBI" id="CHEBI:57783"/>
        <dbReference type="ChEBI" id="CHEBI:58349"/>
        <dbReference type="EC" id="1.5.1.3"/>
    </reaction>
</comment>
<evidence type="ECO:0000313" key="12">
    <source>
        <dbReference type="Proteomes" id="UP000006062"/>
    </source>
</evidence>
<evidence type="ECO:0000256" key="5">
    <source>
        <dbReference type="ARBA" id="ARBA00022857"/>
    </source>
</evidence>
<dbReference type="PROSITE" id="PS51330">
    <property type="entry name" value="DHFR_2"/>
    <property type="match status" value="1"/>
</dbReference>
<dbReference type="STRING" id="765911.Thivi_0961"/>
<dbReference type="eggNOG" id="COG0262">
    <property type="taxonomic scope" value="Bacteria"/>
</dbReference>
<dbReference type="Pfam" id="PF00186">
    <property type="entry name" value="DHFR_1"/>
    <property type="match status" value="1"/>
</dbReference>
<dbReference type="Proteomes" id="UP000006062">
    <property type="component" value="Chromosome"/>
</dbReference>
<dbReference type="Gene3D" id="3.40.430.10">
    <property type="entry name" value="Dihydrofolate Reductase, subunit A"/>
    <property type="match status" value="1"/>
</dbReference>
<evidence type="ECO:0000256" key="7">
    <source>
        <dbReference type="ARBA" id="ARBA00025067"/>
    </source>
</evidence>
<dbReference type="PRINTS" id="PR00070">
    <property type="entry name" value="DHFR"/>
</dbReference>
<gene>
    <name evidence="11" type="ordered locus">Thivi_0961</name>
</gene>
<proteinExistence type="inferred from homology"/>
<evidence type="ECO:0000256" key="2">
    <source>
        <dbReference type="ARBA" id="ARBA00009539"/>
    </source>
</evidence>
<evidence type="ECO:0000256" key="1">
    <source>
        <dbReference type="ARBA" id="ARBA00004903"/>
    </source>
</evidence>
<dbReference type="PANTHER" id="PTHR48069:SF3">
    <property type="entry name" value="DIHYDROFOLATE REDUCTASE"/>
    <property type="match status" value="1"/>
</dbReference>
<dbReference type="GO" id="GO:0070401">
    <property type="term" value="F:NADP+ binding"/>
    <property type="evidence" value="ECO:0007669"/>
    <property type="project" value="UniProtKB-ARBA"/>
</dbReference>
<dbReference type="GO" id="GO:0046655">
    <property type="term" value="P:folic acid metabolic process"/>
    <property type="evidence" value="ECO:0007669"/>
    <property type="project" value="TreeGrafter"/>
</dbReference>
<comment type="pathway">
    <text evidence="1 8">Cofactor biosynthesis; tetrahydrofolate biosynthesis; 5,6,7,8-tetrahydrofolate from 7,8-dihydrofolate: step 1/1.</text>
</comment>
<organism evidence="11 12">
    <name type="scientific">Thiocystis violascens (strain ATCC 17096 / DSM 198 / 6111)</name>
    <name type="common">Chromatium violascens</name>
    <dbReference type="NCBI Taxonomy" id="765911"/>
    <lineage>
        <taxon>Bacteria</taxon>
        <taxon>Pseudomonadati</taxon>
        <taxon>Pseudomonadota</taxon>
        <taxon>Gammaproteobacteria</taxon>
        <taxon>Chromatiales</taxon>
        <taxon>Chromatiaceae</taxon>
        <taxon>Thiocystis</taxon>
    </lineage>
</organism>
<evidence type="ECO:0000256" key="9">
    <source>
        <dbReference type="RuleBase" id="RU004474"/>
    </source>
</evidence>
<evidence type="ECO:0000256" key="3">
    <source>
        <dbReference type="ARBA" id="ARBA00012856"/>
    </source>
</evidence>
<dbReference type="GO" id="GO:0005829">
    <property type="term" value="C:cytosol"/>
    <property type="evidence" value="ECO:0007669"/>
    <property type="project" value="TreeGrafter"/>
</dbReference>
<dbReference type="PIRSF" id="PIRSF000194">
    <property type="entry name" value="DHFR"/>
    <property type="match status" value="1"/>
</dbReference>
<dbReference type="PROSITE" id="PS00075">
    <property type="entry name" value="DHFR_1"/>
    <property type="match status" value="1"/>
</dbReference>
<feature type="domain" description="DHFR" evidence="10">
    <location>
        <begin position="19"/>
        <end position="177"/>
    </location>
</feature>
<dbReference type="SUPFAM" id="SSF53597">
    <property type="entry name" value="Dihydrofolate reductase-like"/>
    <property type="match status" value="1"/>
</dbReference>
<dbReference type="InterPro" id="IPR001796">
    <property type="entry name" value="DHFR_dom"/>
</dbReference>
<evidence type="ECO:0000256" key="8">
    <source>
        <dbReference type="PIRNR" id="PIRNR000194"/>
    </source>
</evidence>
<dbReference type="GO" id="GO:0046452">
    <property type="term" value="P:dihydrofolate metabolic process"/>
    <property type="evidence" value="ECO:0007669"/>
    <property type="project" value="TreeGrafter"/>
</dbReference>
<comment type="similarity">
    <text evidence="2 8 9">Belongs to the dihydrofolate reductase family.</text>
</comment>
<evidence type="ECO:0000256" key="6">
    <source>
        <dbReference type="ARBA" id="ARBA00023002"/>
    </source>
</evidence>
<dbReference type="InterPro" id="IPR024072">
    <property type="entry name" value="DHFR-like_dom_sf"/>
</dbReference>
<dbReference type="AlphaFoldDB" id="I3Y7M8"/>
<dbReference type="UniPathway" id="UPA00077">
    <property type="reaction ID" value="UER00158"/>
</dbReference>
<dbReference type="OrthoDB" id="9804315at2"/>
<dbReference type="InterPro" id="IPR012259">
    <property type="entry name" value="DHFR"/>
</dbReference>
<evidence type="ECO:0000256" key="4">
    <source>
        <dbReference type="ARBA" id="ARBA00022563"/>
    </source>
</evidence>
<keyword evidence="4 8" id="KW-0554">One-carbon metabolism</keyword>
<evidence type="ECO:0000259" key="10">
    <source>
        <dbReference type="PROSITE" id="PS51330"/>
    </source>
</evidence>
<dbReference type="RefSeq" id="WP_014777483.1">
    <property type="nucleotide sequence ID" value="NC_018012.1"/>
</dbReference>
<keyword evidence="5 8" id="KW-0521">NADP</keyword>
<dbReference type="GO" id="GO:0046654">
    <property type="term" value="P:tetrahydrofolate biosynthetic process"/>
    <property type="evidence" value="ECO:0007669"/>
    <property type="project" value="UniProtKB-UniPathway"/>
</dbReference>
<protein>
    <recommendedName>
        <fullName evidence="3 8">Dihydrofolate reductase</fullName>
        <ecNumber evidence="3 8">1.5.1.3</ecNumber>
    </recommendedName>
</protein>
<dbReference type="PANTHER" id="PTHR48069">
    <property type="entry name" value="DIHYDROFOLATE REDUCTASE"/>
    <property type="match status" value="1"/>
</dbReference>
<name>I3Y7M8_THIV6</name>